<proteinExistence type="predicted"/>
<dbReference type="OrthoDB" id="2249484at2"/>
<feature type="transmembrane region" description="Helical" evidence="1">
    <location>
        <begin position="139"/>
        <end position="171"/>
    </location>
</feature>
<dbReference type="Proteomes" id="UP000019488">
    <property type="component" value="Unassembled WGS sequence"/>
</dbReference>
<keyword evidence="1" id="KW-0472">Membrane</keyword>
<feature type="transmembrane region" description="Helical" evidence="1">
    <location>
        <begin position="178"/>
        <end position="198"/>
    </location>
</feature>
<keyword evidence="1" id="KW-1133">Transmembrane helix</keyword>
<evidence type="ECO:0000313" key="3">
    <source>
        <dbReference type="EMBL" id="KRM10091.1"/>
    </source>
</evidence>
<evidence type="ECO:0000256" key="1">
    <source>
        <dbReference type="SAM" id="Phobius"/>
    </source>
</evidence>
<dbReference type="PATRIC" id="fig|1423743.5.peg.2335"/>
<feature type="transmembrane region" description="Helical" evidence="1">
    <location>
        <begin position="94"/>
        <end position="119"/>
    </location>
</feature>
<name>X0Q9J6_9LACO</name>
<dbReference type="EMBL" id="BAKI01000001">
    <property type="protein sequence ID" value="GAF35250.1"/>
    <property type="molecule type" value="Genomic_DNA"/>
</dbReference>
<evidence type="ECO:0000313" key="5">
    <source>
        <dbReference type="Proteomes" id="UP000051966"/>
    </source>
</evidence>
<dbReference type="Proteomes" id="UP000051966">
    <property type="component" value="Unassembled WGS sequence"/>
</dbReference>
<reference evidence="3 5" key="2">
    <citation type="journal article" date="2015" name="Genome Announc.">
        <title>Expanding the biotechnology potential of lactobacilli through comparative genomics of 213 strains and associated genera.</title>
        <authorList>
            <person name="Sun Z."/>
            <person name="Harris H.M."/>
            <person name="McCann A."/>
            <person name="Guo C."/>
            <person name="Argimon S."/>
            <person name="Zhang W."/>
            <person name="Yang X."/>
            <person name="Jeffery I.B."/>
            <person name="Cooney J.C."/>
            <person name="Kagawa T.F."/>
            <person name="Liu W."/>
            <person name="Song Y."/>
            <person name="Salvetti E."/>
            <person name="Wrobel A."/>
            <person name="Rasinkangas P."/>
            <person name="Parkhill J."/>
            <person name="Rea M.C."/>
            <person name="O'Sullivan O."/>
            <person name="Ritari J."/>
            <person name="Douillard F.P."/>
            <person name="Paul Ross R."/>
            <person name="Yang R."/>
            <person name="Briner A.E."/>
            <person name="Felis G.E."/>
            <person name="de Vos W.M."/>
            <person name="Barrangou R."/>
            <person name="Klaenhammer T.R."/>
            <person name="Caufield P.W."/>
            <person name="Cui Y."/>
            <person name="Zhang H."/>
            <person name="O'Toole P.W."/>
        </authorList>
    </citation>
    <scope>NUCLEOTIDE SEQUENCE [LARGE SCALE GENOMIC DNA]</scope>
    <source>
        <strain evidence="3 5">DSM 18382</strain>
    </source>
</reference>
<keyword evidence="5" id="KW-1185">Reference proteome</keyword>
<evidence type="ECO:0000313" key="2">
    <source>
        <dbReference type="EMBL" id="GAF35250.1"/>
    </source>
</evidence>
<feature type="transmembrane region" description="Helical" evidence="1">
    <location>
        <begin position="51"/>
        <end position="73"/>
    </location>
</feature>
<comment type="caution">
    <text evidence="2">The sequence shown here is derived from an EMBL/GenBank/DDBJ whole genome shotgun (WGS) entry which is preliminary data.</text>
</comment>
<keyword evidence="1" id="KW-0812">Transmembrane</keyword>
<feature type="transmembrane region" description="Helical" evidence="1">
    <location>
        <begin position="227"/>
        <end position="248"/>
    </location>
</feature>
<protein>
    <submittedName>
        <fullName evidence="3">ABC superfamily ATP binding cassette transporter, permease protein</fullName>
    </submittedName>
    <submittedName>
        <fullName evidence="2">ABC transporter, permease protein</fullName>
    </submittedName>
</protein>
<gene>
    <name evidence="3" type="ORF">FD41_GL002275</name>
    <name evidence="2" type="ORF">JCM14108_128</name>
</gene>
<sequence>MKTNKITKYLFKKQVVILGEMYLVTFAAIYILPLILSLITGTLHDYSFVDILRTSPITGFFGFFMFVIATLSYENFKFLIQNGISRKTFFEAQITVYGLFLLIGNSINLLYNYFVYIPMTHKTTFNIFMAAYAKFFHNGLVAVLFNFIFSALILAFVTLVGMTIGSFLSLFSKTWQRILLVATPVIGGVTLIYLVNALETSSLKMTWVADLGSFILGYDRSGIYNPFPMIITLLLICIGLLLIIRYLFSKKQLKQE</sequence>
<dbReference type="RefSeq" id="WP_035177347.1">
    <property type="nucleotide sequence ID" value="NZ_AZFY01000034.1"/>
</dbReference>
<evidence type="ECO:0000313" key="4">
    <source>
        <dbReference type="Proteomes" id="UP000019488"/>
    </source>
</evidence>
<accession>X0Q9J6</accession>
<dbReference type="AlphaFoldDB" id="X0Q9J6"/>
<organism evidence="2 4">
    <name type="scientific">Lentilactobacillus farraginis DSM 18382 = JCM 14108</name>
    <dbReference type="NCBI Taxonomy" id="1423743"/>
    <lineage>
        <taxon>Bacteria</taxon>
        <taxon>Bacillati</taxon>
        <taxon>Bacillota</taxon>
        <taxon>Bacilli</taxon>
        <taxon>Lactobacillales</taxon>
        <taxon>Lactobacillaceae</taxon>
        <taxon>Lentilactobacillus</taxon>
    </lineage>
</organism>
<reference evidence="2" key="1">
    <citation type="journal article" date="2014" name="Genome Announc.">
        <title>Draft Genome Sequences of Two Lactobacillus Strains, L. farraginis JCM 14108T and L. composti JCM 14202T, Isolated from Compost of Distilled Shochu Residue.</title>
        <authorList>
            <person name="Yuki M."/>
            <person name="Oshima K."/>
            <person name="Suda W."/>
            <person name="Kitahara M."/>
            <person name="Kitamura K."/>
            <person name="Iida T."/>
            <person name="Hattori M."/>
            <person name="Ohkuma M."/>
        </authorList>
    </citation>
    <scope>NUCLEOTIDE SEQUENCE [LARGE SCALE GENOMIC DNA]</scope>
    <source>
        <strain evidence="2">JCM 14108</strain>
    </source>
</reference>
<feature type="transmembrane region" description="Helical" evidence="1">
    <location>
        <begin position="21"/>
        <end position="39"/>
    </location>
</feature>
<dbReference type="STRING" id="1423743.FD41_GL002275"/>
<dbReference type="EMBL" id="AZFY01000034">
    <property type="protein sequence ID" value="KRM10091.1"/>
    <property type="molecule type" value="Genomic_DNA"/>
</dbReference>
<dbReference type="eggNOG" id="ENOG502ZHCF">
    <property type="taxonomic scope" value="Bacteria"/>
</dbReference>